<organism evidence="1 2">
    <name type="scientific">Phlebia brevispora</name>
    <dbReference type="NCBI Taxonomy" id="194682"/>
    <lineage>
        <taxon>Eukaryota</taxon>
        <taxon>Fungi</taxon>
        <taxon>Dikarya</taxon>
        <taxon>Basidiomycota</taxon>
        <taxon>Agaricomycotina</taxon>
        <taxon>Agaricomycetes</taxon>
        <taxon>Polyporales</taxon>
        <taxon>Meruliaceae</taxon>
        <taxon>Phlebia</taxon>
    </lineage>
</organism>
<comment type="caution">
    <text evidence="1">The sequence shown here is derived from an EMBL/GenBank/DDBJ whole genome shotgun (WGS) entry which is preliminary data.</text>
</comment>
<accession>A0ACC1RRK2</accession>
<dbReference type="Proteomes" id="UP001148662">
    <property type="component" value="Unassembled WGS sequence"/>
</dbReference>
<proteinExistence type="predicted"/>
<protein>
    <submittedName>
        <fullName evidence="1">Uncharacterized protein</fullName>
    </submittedName>
</protein>
<reference evidence="1" key="1">
    <citation type="submission" date="2022-07" db="EMBL/GenBank/DDBJ databases">
        <title>Genome Sequence of Phlebia brevispora.</title>
        <authorList>
            <person name="Buettner E."/>
        </authorList>
    </citation>
    <scope>NUCLEOTIDE SEQUENCE</scope>
    <source>
        <strain evidence="1">MPL23</strain>
    </source>
</reference>
<dbReference type="EMBL" id="JANHOG010002377">
    <property type="protein sequence ID" value="KAJ3524052.1"/>
    <property type="molecule type" value="Genomic_DNA"/>
</dbReference>
<keyword evidence="2" id="KW-1185">Reference proteome</keyword>
<gene>
    <name evidence="1" type="ORF">NM688_g8630</name>
</gene>
<evidence type="ECO:0000313" key="1">
    <source>
        <dbReference type="EMBL" id="KAJ3524052.1"/>
    </source>
</evidence>
<sequence length="353" mass="39535">MVLRTSALFQLSFTVFSLVPFGRAYVNYANDFVNPTYVLSKNFDNTTIPAQETILAWADQADIGSPWSVTNKSYLAPSGDPHDYMSWAPYAWPNCSNVDNTTALTQQQIWTECIYVTRDDFDSLANAVLFNSLAFALNGSESYAARVANYINVWFLDSNTYMNPNLNYAQMQRGIYGQNGSHTGVLDLKCMAKIASGILVLRQGKAQSWTSDIDTQFQDWINKYIVWLTTNTLALQEKAATNNHGSFYFNQLAALQILVANTTGASSTIQEYFNGIYMNQIAANGDQVGPSCVLNFQLLISLSIASGICADKTVPLPLVQPLRRDHERPPRRIRRLHRVEQDDQGGYDDPERV</sequence>
<name>A0ACC1RRK2_9APHY</name>
<evidence type="ECO:0000313" key="2">
    <source>
        <dbReference type="Proteomes" id="UP001148662"/>
    </source>
</evidence>